<dbReference type="PANTHER" id="PTHR45947">
    <property type="entry name" value="SULFOQUINOVOSYL TRANSFERASE SQD2"/>
    <property type="match status" value="1"/>
</dbReference>
<proteinExistence type="predicted"/>
<dbReference type="SUPFAM" id="SSF56399">
    <property type="entry name" value="ADP-ribosylation"/>
    <property type="match status" value="1"/>
</dbReference>
<keyword evidence="3" id="KW-0812">Transmembrane</keyword>
<dbReference type="InterPro" id="IPR001296">
    <property type="entry name" value="Glyco_trans_1"/>
</dbReference>
<evidence type="ECO:0000259" key="5">
    <source>
        <dbReference type="Pfam" id="PF13439"/>
    </source>
</evidence>
<organism evidence="6 7">
    <name type="scientific">Emiliania huxleyi (strain CCMP1516)</name>
    <dbReference type="NCBI Taxonomy" id="280463"/>
    <lineage>
        <taxon>Eukaryota</taxon>
        <taxon>Haptista</taxon>
        <taxon>Haptophyta</taxon>
        <taxon>Prymnesiophyceae</taxon>
        <taxon>Isochrysidales</taxon>
        <taxon>Noelaerhabdaceae</taxon>
        <taxon>Emiliania</taxon>
    </lineage>
</organism>
<keyword evidence="3" id="KW-1133">Transmembrane helix</keyword>
<feature type="domain" description="Glycosyltransferase subfamily 4-like N-terminal" evidence="5">
    <location>
        <begin position="17"/>
        <end position="174"/>
    </location>
</feature>
<dbReference type="KEGG" id="ehx:EMIHUDRAFT_99385"/>
<evidence type="ECO:0000259" key="4">
    <source>
        <dbReference type="Pfam" id="PF00534"/>
    </source>
</evidence>
<reference evidence="6" key="2">
    <citation type="submission" date="2024-10" db="UniProtKB">
        <authorList>
            <consortium name="EnsemblProtists"/>
        </authorList>
    </citation>
    <scope>IDENTIFICATION</scope>
</reference>
<keyword evidence="3" id="KW-0472">Membrane</keyword>
<keyword evidence="7" id="KW-1185">Reference proteome</keyword>
<protein>
    <recommendedName>
        <fullName evidence="8">Glycosyltransferase subfamily 4-like N-terminal domain-containing protein</fullName>
    </recommendedName>
</protein>
<dbReference type="Gene3D" id="3.90.176.10">
    <property type="entry name" value="Toxin ADP-ribosyltransferase, Chain A, domain 1"/>
    <property type="match status" value="1"/>
</dbReference>
<dbReference type="RefSeq" id="XP_005783591.1">
    <property type="nucleotide sequence ID" value="XM_005783534.1"/>
</dbReference>
<keyword evidence="1" id="KW-0808">Transferase</keyword>
<reference evidence="7" key="1">
    <citation type="journal article" date="2013" name="Nature">
        <title>Pan genome of the phytoplankton Emiliania underpins its global distribution.</title>
        <authorList>
            <person name="Read B.A."/>
            <person name="Kegel J."/>
            <person name="Klute M.J."/>
            <person name="Kuo A."/>
            <person name="Lefebvre S.C."/>
            <person name="Maumus F."/>
            <person name="Mayer C."/>
            <person name="Miller J."/>
            <person name="Monier A."/>
            <person name="Salamov A."/>
            <person name="Young J."/>
            <person name="Aguilar M."/>
            <person name="Claverie J.M."/>
            <person name="Frickenhaus S."/>
            <person name="Gonzalez K."/>
            <person name="Herman E.K."/>
            <person name="Lin Y.C."/>
            <person name="Napier J."/>
            <person name="Ogata H."/>
            <person name="Sarno A.F."/>
            <person name="Shmutz J."/>
            <person name="Schroeder D."/>
            <person name="de Vargas C."/>
            <person name="Verret F."/>
            <person name="von Dassow P."/>
            <person name="Valentin K."/>
            <person name="Van de Peer Y."/>
            <person name="Wheeler G."/>
            <person name="Dacks J.B."/>
            <person name="Delwiche C.F."/>
            <person name="Dyhrman S.T."/>
            <person name="Glockner G."/>
            <person name="John U."/>
            <person name="Richards T."/>
            <person name="Worden A.Z."/>
            <person name="Zhang X."/>
            <person name="Grigoriev I.V."/>
            <person name="Allen A.E."/>
            <person name="Bidle K."/>
            <person name="Borodovsky M."/>
            <person name="Bowler C."/>
            <person name="Brownlee C."/>
            <person name="Cock J.M."/>
            <person name="Elias M."/>
            <person name="Gladyshev V.N."/>
            <person name="Groth M."/>
            <person name="Guda C."/>
            <person name="Hadaegh A."/>
            <person name="Iglesias-Rodriguez M.D."/>
            <person name="Jenkins J."/>
            <person name="Jones B.M."/>
            <person name="Lawson T."/>
            <person name="Leese F."/>
            <person name="Lindquist E."/>
            <person name="Lobanov A."/>
            <person name="Lomsadze A."/>
            <person name="Malik S.B."/>
            <person name="Marsh M.E."/>
            <person name="Mackinder L."/>
            <person name="Mock T."/>
            <person name="Mueller-Roeber B."/>
            <person name="Pagarete A."/>
            <person name="Parker M."/>
            <person name="Probert I."/>
            <person name="Quesneville H."/>
            <person name="Raines C."/>
            <person name="Rensing S.A."/>
            <person name="Riano-Pachon D.M."/>
            <person name="Richier S."/>
            <person name="Rokitta S."/>
            <person name="Shiraiwa Y."/>
            <person name="Soanes D.M."/>
            <person name="van der Giezen M."/>
            <person name="Wahlund T.M."/>
            <person name="Williams B."/>
            <person name="Wilson W."/>
            <person name="Wolfe G."/>
            <person name="Wurch L.L."/>
        </authorList>
    </citation>
    <scope>NUCLEOTIDE SEQUENCE</scope>
</reference>
<evidence type="ECO:0000256" key="2">
    <source>
        <dbReference type="SAM" id="MobiDB-lite"/>
    </source>
</evidence>
<dbReference type="AlphaFoldDB" id="A0A0D3K5X7"/>
<dbReference type="EnsemblProtists" id="EOD31162">
    <property type="protein sequence ID" value="EOD31162"/>
    <property type="gene ID" value="EMIHUDRAFT_99385"/>
</dbReference>
<dbReference type="PANTHER" id="PTHR45947:SF3">
    <property type="entry name" value="SULFOQUINOVOSYL TRANSFERASE SQD2"/>
    <property type="match status" value="1"/>
</dbReference>
<dbReference type="GO" id="GO:0016758">
    <property type="term" value="F:hexosyltransferase activity"/>
    <property type="evidence" value="ECO:0007669"/>
    <property type="project" value="TreeGrafter"/>
</dbReference>
<dbReference type="Pfam" id="PF13439">
    <property type="entry name" value="Glyco_transf_4"/>
    <property type="match status" value="1"/>
</dbReference>
<evidence type="ECO:0000256" key="1">
    <source>
        <dbReference type="ARBA" id="ARBA00022676"/>
    </source>
</evidence>
<feature type="compositionally biased region" description="Basic and acidic residues" evidence="2">
    <location>
        <begin position="173"/>
        <end position="183"/>
    </location>
</feature>
<sequence length="697" mass="74230">MASSEPLVLHLLPSLHVGGVERGVLDLCAARPATSAVASAGGPLEASLGTAAKRWSTLARRDPLSVLLINPLVISAWTRRLSVDVLHAHSRALGVSAAIARGLCRTLGLRRVRYVYTWHGYYDTSSPLKRLWYAALLAADGLIFPSAALRDAVRASFGSAVRADAEAIHRGVRSAREARRDEGAPEPPLALPAPTAGSFRVLLPGRLSPSKGHDLLASAAAHALAEGDGVPALEVALIGARPAQLARGRLSPATAEPPPLGPSASAWRSCYERRLRDAMDAAARAANARRPGRLRFELRPHGALSAAYAAADLVAVPSRRPEAFGRVVVEALAAGRLCATFHHGAASEVGAAVLRAAVEHGLPPTLLPRGVLLVGPLFLVAPSPPSPPSPPPSPPPFSPPSFNAASLSTAVIAATITLVSATVGSQASATIGAVIGPIAGVMGLAVLLLFVYCKYWRPKSRMYISHEHDIDVFVKDNDEPLDLKSVFTVALSGKVKGSVKYTLERCLCCYGMPHGCDWPARLGASARLGVAIEEHVIALRVYTTWAFRGLNNPLRDTNRGRPHPFPVTIAFLRDAISKLRAVGAEEDAARPTLEEGKSETRLDLWRGMRGLKETKDFMLQGGTELAPMSTTTKLEVAIAYSDASTSLIFKIRTDTFMQRGASIQFLSAFPDEEERSLSKNFKGRNFKVIEVSPHFGG</sequence>
<feature type="transmembrane region" description="Helical" evidence="3">
    <location>
        <begin position="402"/>
        <end position="423"/>
    </location>
</feature>
<dbReference type="SUPFAM" id="SSF53756">
    <property type="entry name" value="UDP-Glycosyltransferase/glycogen phosphorylase"/>
    <property type="match status" value="1"/>
</dbReference>
<keyword evidence="1" id="KW-0328">Glycosyltransferase</keyword>
<dbReference type="PaxDb" id="2903-EOD31162"/>
<dbReference type="Gene3D" id="3.40.50.2000">
    <property type="entry name" value="Glycogen Phosphorylase B"/>
    <property type="match status" value="2"/>
</dbReference>
<evidence type="ECO:0000256" key="3">
    <source>
        <dbReference type="SAM" id="Phobius"/>
    </source>
</evidence>
<dbReference type="Pfam" id="PF00534">
    <property type="entry name" value="Glycos_transf_1"/>
    <property type="match status" value="1"/>
</dbReference>
<evidence type="ECO:0000313" key="6">
    <source>
        <dbReference type="EnsemblProtists" id="EOD31162"/>
    </source>
</evidence>
<feature type="domain" description="Glycosyl transferase family 1" evidence="4">
    <location>
        <begin position="300"/>
        <end position="349"/>
    </location>
</feature>
<feature type="transmembrane region" description="Helical" evidence="3">
    <location>
        <begin position="429"/>
        <end position="452"/>
    </location>
</feature>
<evidence type="ECO:0008006" key="8">
    <source>
        <dbReference type="Google" id="ProtNLM"/>
    </source>
</evidence>
<feature type="region of interest" description="Disordered" evidence="2">
    <location>
        <begin position="173"/>
        <end position="193"/>
    </location>
</feature>
<evidence type="ECO:0000313" key="7">
    <source>
        <dbReference type="Proteomes" id="UP000013827"/>
    </source>
</evidence>
<dbReference type="InterPro" id="IPR050194">
    <property type="entry name" value="Glycosyltransferase_grp1"/>
</dbReference>
<dbReference type="GeneID" id="17276435"/>
<dbReference type="HOGENOM" id="CLU_395606_0_0_1"/>
<dbReference type="Proteomes" id="UP000013827">
    <property type="component" value="Unassembled WGS sequence"/>
</dbReference>
<accession>A0A0D3K5X7</accession>
<name>A0A0D3K5X7_EMIH1</name>
<dbReference type="InterPro" id="IPR028098">
    <property type="entry name" value="Glyco_trans_4-like_N"/>
</dbReference>